<dbReference type="InterPro" id="IPR005027">
    <property type="entry name" value="Glyco_trans_43"/>
</dbReference>
<evidence type="ECO:0000256" key="4">
    <source>
        <dbReference type="ARBA" id="ARBA00022679"/>
    </source>
</evidence>
<evidence type="ECO:0000256" key="3">
    <source>
        <dbReference type="ARBA" id="ARBA00012641"/>
    </source>
</evidence>
<evidence type="ECO:0000256" key="10">
    <source>
        <dbReference type="ARBA" id="ARBA00023180"/>
    </source>
</evidence>
<dbReference type="SUPFAM" id="SSF53448">
    <property type="entry name" value="Nucleotide-diphospho-sugar transferases"/>
    <property type="match status" value="1"/>
</dbReference>
<evidence type="ECO:0000256" key="8">
    <source>
        <dbReference type="ARBA" id="ARBA00022989"/>
    </source>
</evidence>
<accession>A0A913WPC4</accession>
<keyword evidence="11 15" id="KW-0464">Manganese</keyword>
<feature type="binding site" evidence="15">
    <location>
        <position position="206"/>
    </location>
    <ligand>
        <name>Mn(2+)</name>
        <dbReference type="ChEBI" id="CHEBI:29035"/>
    </ligand>
</feature>
<reference evidence="17" key="1">
    <citation type="submission" date="2022-11" db="UniProtKB">
        <authorList>
            <consortium name="EnsemblMetazoa"/>
        </authorList>
    </citation>
    <scope>IDENTIFICATION</scope>
</reference>
<keyword evidence="8 16" id="KW-1133">Transmembrane helix</keyword>
<evidence type="ECO:0000256" key="7">
    <source>
        <dbReference type="ARBA" id="ARBA00022968"/>
    </source>
</evidence>
<feature type="binding site" evidence="14">
    <location>
        <begin position="204"/>
        <end position="206"/>
    </location>
    <ligand>
        <name>UDP-alpha-D-glucuronate</name>
        <dbReference type="ChEBI" id="CHEBI:58052"/>
    </ligand>
</feature>
<keyword evidence="5 16" id="KW-0812">Transmembrane</keyword>
<name>A0A913WPC4_EXADI</name>
<keyword evidence="18" id="KW-1185">Reference proteome</keyword>
<dbReference type="PANTHER" id="PTHR10896">
    <property type="entry name" value="GALACTOSYLGALACTOSYLXYLOSYLPROTEIN 3-BETA-GLUCURONOSYLTRANSFERASE BETA-1,3-GLUCURONYLTRANSFERASE"/>
    <property type="match status" value="1"/>
</dbReference>
<evidence type="ECO:0000256" key="12">
    <source>
        <dbReference type="ARBA" id="ARBA00047979"/>
    </source>
</evidence>
<organism evidence="17 18">
    <name type="scientific">Exaiptasia diaphana</name>
    <name type="common">Tropical sea anemone</name>
    <name type="synonym">Aiptasia pulchella</name>
    <dbReference type="NCBI Taxonomy" id="2652724"/>
    <lineage>
        <taxon>Eukaryota</taxon>
        <taxon>Metazoa</taxon>
        <taxon>Cnidaria</taxon>
        <taxon>Anthozoa</taxon>
        <taxon>Hexacorallia</taxon>
        <taxon>Actiniaria</taxon>
        <taxon>Aiptasiidae</taxon>
        <taxon>Exaiptasia</taxon>
    </lineage>
</organism>
<dbReference type="FunFam" id="3.90.550.10:FF:000044">
    <property type="entry name" value="Galactosylgalactosylxylosylprotein 3-beta-glucuronosyltransferase"/>
    <property type="match status" value="1"/>
</dbReference>
<dbReference type="Proteomes" id="UP000887567">
    <property type="component" value="Unplaced"/>
</dbReference>
<feature type="active site" description="Proton donor/acceptor" evidence="13">
    <location>
        <position position="292"/>
    </location>
</feature>
<comment type="pathway">
    <text evidence="16">Protein modification; protein glycosylation.</text>
</comment>
<evidence type="ECO:0000256" key="14">
    <source>
        <dbReference type="PIRSR" id="PIRSR605027-2"/>
    </source>
</evidence>
<dbReference type="OrthoDB" id="675023at2759"/>
<evidence type="ECO:0000256" key="13">
    <source>
        <dbReference type="PIRSR" id="PIRSR605027-1"/>
    </source>
</evidence>
<evidence type="ECO:0000256" key="1">
    <source>
        <dbReference type="ARBA" id="ARBA00004606"/>
    </source>
</evidence>
<evidence type="ECO:0000256" key="5">
    <source>
        <dbReference type="ARBA" id="ARBA00022692"/>
    </source>
</evidence>
<keyword evidence="9 16" id="KW-0472">Membrane</keyword>
<dbReference type="InterPro" id="IPR029044">
    <property type="entry name" value="Nucleotide-diphossugar_trans"/>
</dbReference>
<evidence type="ECO:0000256" key="16">
    <source>
        <dbReference type="RuleBase" id="RU363127"/>
    </source>
</evidence>
<dbReference type="AlphaFoldDB" id="A0A913WPC4"/>
<evidence type="ECO:0000256" key="15">
    <source>
        <dbReference type="PIRSR" id="PIRSR605027-3"/>
    </source>
</evidence>
<dbReference type="EnsemblMetazoa" id="XM_021036397.2">
    <property type="protein sequence ID" value="XP_020892056.2"/>
    <property type="gene ID" value="LOC110231377"/>
</dbReference>
<dbReference type="GO" id="GO:0005975">
    <property type="term" value="P:carbohydrate metabolic process"/>
    <property type="evidence" value="ECO:0007669"/>
    <property type="project" value="TreeGrafter"/>
</dbReference>
<keyword evidence="6 15" id="KW-0479">Metal-binding</keyword>
<protein>
    <recommendedName>
        <fullName evidence="3 16">Galactosylgalactosylxylosylprotein 3-beta-glucuronosyltransferase</fullName>
        <ecNumber evidence="3 16">2.4.1.135</ecNumber>
    </recommendedName>
</protein>
<comment type="similarity">
    <text evidence="2 16">Belongs to the glycosyltransferase 43 family.</text>
</comment>
<evidence type="ECO:0000256" key="11">
    <source>
        <dbReference type="ARBA" id="ARBA00023211"/>
    </source>
</evidence>
<evidence type="ECO:0000313" key="18">
    <source>
        <dbReference type="Proteomes" id="UP000887567"/>
    </source>
</evidence>
<feature type="binding site" evidence="14">
    <location>
        <position position="180"/>
    </location>
    <ligand>
        <name>UDP-alpha-D-glucuronate</name>
        <dbReference type="ChEBI" id="CHEBI:58052"/>
    </ligand>
</feature>
<dbReference type="CDD" id="cd00218">
    <property type="entry name" value="GlcAT-I"/>
    <property type="match status" value="1"/>
</dbReference>
<evidence type="ECO:0000256" key="2">
    <source>
        <dbReference type="ARBA" id="ARBA00007706"/>
    </source>
</evidence>
<dbReference type="Gene3D" id="3.90.550.10">
    <property type="entry name" value="Spore Coat Polysaccharide Biosynthesis Protein SpsA, Chain A"/>
    <property type="match status" value="1"/>
</dbReference>
<dbReference type="GO" id="GO:0046872">
    <property type="term" value="F:metal ion binding"/>
    <property type="evidence" value="ECO:0007669"/>
    <property type="project" value="UniProtKB-KW"/>
</dbReference>
<feature type="binding site" evidence="14">
    <location>
        <begin position="101"/>
        <end position="103"/>
    </location>
    <ligand>
        <name>UDP-alpha-D-glucuronate</name>
        <dbReference type="ChEBI" id="CHEBI:58052"/>
    </ligand>
</feature>
<comment type="cofactor">
    <cofactor evidence="15 16">
        <name>Mn(2+)</name>
        <dbReference type="ChEBI" id="CHEBI:29035"/>
    </cofactor>
</comment>
<dbReference type="OMA" id="FPSCTRQ"/>
<feature type="binding site" evidence="14">
    <location>
        <begin position="319"/>
        <end position="321"/>
    </location>
    <ligand>
        <name>UDP-alpha-D-glucuronate</name>
        <dbReference type="ChEBI" id="CHEBI:58052"/>
    </ligand>
</feature>
<feature type="binding site" evidence="14">
    <location>
        <position position="132"/>
    </location>
    <ligand>
        <name>UDP-alpha-D-glucuronate</name>
        <dbReference type="ChEBI" id="CHEBI:58052"/>
    </ligand>
</feature>
<dbReference type="GO" id="GO:0000139">
    <property type="term" value="C:Golgi membrane"/>
    <property type="evidence" value="ECO:0007669"/>
    <property type="project" value="UniProtKB-SubCell"/>
</dbReference>
<comment type="catalytic activity">
    <reaction evidence="12 16">
        <text>3-O-(beta-D-galactosyl-(1-&gt;3)-beta-D-galactosyl-(1-&gt;4)-beta-D-xylosyl)-L-seryl-[protein] + UDP-alpha-D-glucuronate = 3-O-(beta-D-GlcA-(1-&gt;3)-beta-D-Gal-(1-&gt;3)-beta-D-Gal-(1-&gt;4)-beta-D-Xyl)-L-seryl-[protein] + UDP + H(+)</text>
        <dbReference type="Rhea" id="RHEA:24168"/>
        <dbReference type="Rhea" id="RHEA-COMP:12571"/>
        <dbReference type="Rhea" id="RHEA-COMP:12573"/>
        <dbReference type="ChEBI" id="CHEBI:15378"/>
        <dbReference type="ChEBI" id="CHEBI:58052"/>
        <dbReference type="ChEBI" id="CHEBI:58223"/>
        <dbReference type="ChEBI" id="CHEBI:132090"/>
        <dbReference type="ChEBI" id="CHEBI:132093"/>
        <dbReference type="EC" id="2.4.1.135"/>
    </reaction>
</comment>
<keyword evidence="7 16" id="KW-0735">Signal-anchor</keyword>
<dbReference type="PANTHER" id="PTHR10896:SF65">
    <property type="entry name" value="GALACTOSYLGALACTOSYLXYLOSYLPROTEIN 3-BETA-GLUCURONOSYLTRANSFERASE 3"/>
    <property type="match status" value="1"/>
</dbReference>
<dbReference type="GO" id="GO:0015018">
    <property type="term" value="F:galactosylgalactosylxylosylprotein 3-beta-glucuronosyltransferase activity"/>
    <property type="evidence" value="ECO:0007669"/>
    <property type="project" value="UniProtKB-UniRule"/>
</dbReference>
<evidence type="ECO:0000256" key="9">
    <source>
        <dbReference type="ARBA" id="ARBA00023136"/>
    </source>
</evidence>
<proteinExistence type="inferred from homology"/>
<keyword evidence="16" id="KW-0333">Golgi apparatus</keyword>
<dbReference type="Pfam" id="PF03360">
    <property type="entry name" value="Glyco_transf_43"/>
    <property type="match status" value="1"/>
</dbReference>
<feature type="transmembrane region" description="Helical" evidence="16">
    <location>
        <begin position="6"/>
        <end position="26"/>
    </location>
</feature>
<sequence length="348" mass="40853">MFSRGMFKYIILLCCFIIMLLLTKVIENRFEIEHFKEDEQPRPSEKLRNVGRFTSEGKHVKNKARRSHDVNAVLHFPLRKRANKKLTKTKEDVPTIYAITPTYKRFLQKAELTRICNTFLHVKNFHWILVEDSRNKTKLVTSFLSNCGVKYTHLNVRTPKPLRRSRKQPRWAKSRGVEQRNLGIEWIRQNVNPNKTKGVIYFADDDNTYDLKLFDEMRSIKGVGIWPVAFTGAARWSGPICRDGKVLKFHNNWKPWRKFPIDMAGFAINIRKLIMEYPHASFQPQVRPGLMETSFLEQMTTLDELEPRGDNCMKVYVWHTRTETPVININGERQLIKKGHPSNPAIET</sequence>
<dbReference type="KEGG" id="epa:110231377"/>
<dbReference type="GeneID" id="110231377"/>
<feature type="binding site" evidence="14">
    <location>
        <position position="175"/>
    </location>
    <ligand>
        <name>UDP-alpha-D-glucuronate</name>
        <dbReference type="ChEBI" id="CHEBI:58052"/>
    </ligand>
</feature>
<evidence type="ECO:0000313" key="17">
    <source>
        <dbReference type="EnsemblMetazoa" id="XP_020892056.2"/>
    </source>
</evidence>
<evidence type="ECO:0000256" key="6">
    <source>
        <dbReference type="ARBA" id="ARBA00022723"/>
    </source>
</evidence>
<keyword evidence="10" id="KW-0325">Glycoprotein</keyword>
<dbReference type="GO" id="GO:0050650">
    <property type="term" value="P:chondroitin sulfate proteoglycan biosynthetic process"/>
    <property type="evidence" value="ECO:0007669"/>
    <property type="project" value="TreeGrafter"/>
</dbReference>
<dbReference type="RefSeq" id="XP_020892056.2">
    <property type="nucleotide sequence ID" value="XM_021036397.2"/>
</dbReference>
<comment type="subcellular location">
    <subcellularLocation>
        <location evidence="16">Golgi apparatus membrane</location>
        <topology evidence="16">Single-pass type II membrane protein</topology>
    </subcellularLocation>
    <subcellularLocation>
        <location evidence="1">Membrane</location>
        <topology evidence="1">Single-pass type II membrane protein</topology>
    </subcellularLocation>
</comment>
<keyword evidence="4 16" id="KW-0808">Transferase</keyword>
<dbReference type="EC" id="2.4.1.135" evidence="3 16"/>